<gene>
    <name evidence="2" type="ORF">GCM10023205_77100</name>
</gene>
<evidence type="ECO:0000313" key="2">
    <source>
        <dbReference type="EMBL" id="GAA4993012.1"/>
    </source>
</evidence>
<proteinExistence type="predicted"/>
<protein>
    <submittedName>
        <fullName evidence="2">Uncharacterized protein</fullName>
    </submittedName>
</protein>
<accession>A0ABP9IBJ5</accession>
<name>A0ABP9IBJ5_9ACTN</name>
<organism evidence="2 3">
    <name type="scientific">Yinghuangia aomiensis</name>
    <dbReference type="NCBI Taxonomy" id="676205"/>
    <lineage>
        <taxon>Bacteria</taxon>
        <taxon>Bacillati</taxon>
        <taxon>Actinomycetota</taxon>
        <taxon>Actinomycetes</taxon>
        <taxon>Kitasatosporales</taxon>
        <taxon>Streptomycetaceae</taxon>
        <taxon>Yinghuangia</taxon>
    </lineage>
</organism>
<dbReference type="EMBL" id="BAABHS010000048">
    <property type="protein sequence ID" value="GAA4993012.1"/>
    <property type="molecule type" value="Genomic_DNA"/>
</dbReference>
<sequence>MEDQLGDRVGVLGQAISELRSPAVLFAAFAVADDRGEVSVPGGTGRRVLEAGPARSGSTGAGRQAARPTWETCV</sequence>
<reference evidence="3" key="1">
    <citation type="journal article" date="2019" name="Int. J. Syst. Evol. Microbiol.">
        <title>The Global Catalogue of Microorganisms (GCM) 10K type strain sequencing project: providing services to taxonomists for standard genome sequencing and annotation.</title>
        <authorList>
            <consortium name="The Broad Institute Genomics Platform"/>
            <consortium name="The Broad Institute Genome Sequencing Center for Infectious Disease"/>
            <person name="Wu L."/>
            <person name="Ma J."/>
        </authorList>
    </citation>
    <scope>NUCLEOTIDE SEQUENCE [LARGE SCALE GENOMIC DNA]</scope>
    <source>
        <strain evidence="3">JCM 17986</strain>
    </source>
</reference>
<feature type="region of interest" description="Disordered" evidence="1">
    <location>
        <begin position="40"/>
        <end position="74"/>
    </location>
</feature>
<evidence type="ECO:0000256" key="1">
    <source>
        <dbReference type="SAM" id="MobiDB-lite"/>
    </source>
</evidence>
<comment type="caution">
    <text evidence="2">The sequence shown here is derived from an EMBL/GenBank/DDBJ whole genome shotgun (WGS) entry which is preliminary data.</text>
</comment>
<keyword evidence="3" id="KW-1185">Reference proteome</keyword>
<evidence type="ECO:0000313" key="3">
    <source>
        <dbReference type="Proteomes" id="UP001500466"/>
    </source>
</evidence>
<dbReference type="Proteomes" id="UP001500466">
    <property type="component" value="Unassembled WGS sequence"/>
</dbReference>